<feature type="transmembrane region" description="Helical" evidence="6">
    <location>
        <begin position="498"/>
        <end position="522"/>
    </location>
</feature>
<dbReference type="InterPro" id="IPR050250">
    <property type="entry name" value="Macrolide_Exporter_MacB"/>
</dbReference>
<evidence type="ECO:0000256" key="6">
    <source>
        <dbReference type="SAM" id="Phobius"/>
    </source>
</evidence>
<evidence type="ECO:0000256" key="5">
    <source>
        <dbReference type="ARBA" id="ARBA00023136"/>
    </source>
</evidence>
<feature type="transmembrane region" description="Helical" evidence="6">
    <location>
        <begin position="405"/>
        <end position="434"/>
    </location>
</feature>
<feature type="domain" description="MacB-like periplasmic core" evidence="8">
    <location>
        <begin position="502"/>
        <end position="673"/>
    </location>
</feature>
<feature type="transmembrane region" description="Helical" evidence="6">
    <location>
        <begin position="745"/>
        <end position="769"/>
    </location>
</feature>
<dbReference type="EMBL" id="CAJRAU010000001">
    <property type="protein sequence ID" value="CAG5067815.1"/>
    <property type="molecule type" value="Genomic_DNA"/>
</dbReference>
<feature type="transmembrane region" description="Helical" evidence="6">
    <location>
        <begin position="781"/>
        <end position="811"/>
    </location>
</feature>
<organism evidence="9 10">
    <name type="scientific">Dyadobacter linearis</name>
    <dbReference type="NCBI Taxonomy" id="2823330"/>
    <lineage>
        <taxon>Bacteria</taxon>
        <taxon>Pseudomonadati</taxon>
        <taxon>Bacteroidota</taxon>
        <taxon>Cytophagia</taxon>
        <taxon>Cytophagales</taxon>
        <taxon>Spirosomataceae</taxon>
        <taxon>Dyadobacter</taxon>
    </lineage>
</organism>
<proteinExistence type="predicted"/>
<dbReference type="NCBIfam" id="NF038404">
    <property type="entry name" value="perm_prefix_2"/>
    <property type="match status" value="1"/>
</dbReference>
<dbReference type="RefSeq" id="WP_215231955.1">
    <property type="nucleotide sequence ID" value="NZ_CAJRAU010000001.1"/>
</dbReference>
<evidence type="ECO:0000313" key="9">
    <source>
        <dbReference type="EMBL" id="CAG5067815.1"/>
    </source>
</evidence>
<keyword evidence="5 6" id="KW-0472">Membrane</keyword>
<keyword evidence="2" id="KW-1003">Cell membrane</keyword>
<feature type="transmembrane region" description="Helical" evidence="6">
    <location>
        <begin position="360"/>
        <end position="384"/>
    </location>
</feature>
<evidence type="ECO:0000313" key="10">
    <source>
        <dbReference type="Proteomes" id="UP000679725"/>
    </source>
</evidence>
<keyword evidence="4 6" id="KW-1133">Transmembrane helix</keyword>
<feature type="transmembrane region" description="Helical" evidence="6">
    <location>
        <begin position="101"/>
        <end position="121"/>
    </location>
</feature>
<accession>A0ABM8UK79</accession>
<evidence type="ECO:0000256" key="3">
    <source>
        <dbReference type="ARBA" id="ARBA00022692"/>
    </source>
</evidence>
<feature type="domain" description="ABC3 transporter permease C-terminal" evidence="7">
    <location>
        <begin position="366"/>
        <end position="478"/>
    </location>
</feature>
<feature type="domain" description="MacB-like periplasmic core" evidence="8">
    <location>
        <begin position="100"/>
        <end position="310"/>
    </location>
</feature>
<gene>
    <name evidence="9" type="ORF">DYBT9623_00542</name>
</gene>
<dbReference type="InterPro" id="IPR025857">
    <property type="entry name" value="MacB_PCD"/>
</dbReference>
<protein>
    <recommendedName>
        <fullName evidence="11">FtsX-like permease family protein</fullName>
    </recommendedName>
</protein>
<dbReference type="InterPro" id="IPR047699">
    <property type="entry name" value="Permease_put_prefix"/>
</dbReference>
<evidence type="ECO:0000259" key="8">
    <source>
        <dbReference type="Pfam" id="PF12704"/>
    </source>
</evidence>
<evidence type="ECO:0000256" key="4">
    <source>
        <dbReference type="ARBA" id="ARBA00022989"/>
    </source>
</evidence>
<dbReference type="PANTHER" id="PTHR30572">
    <property type="entry name" value="MEMBRANE COMPONENT OF TRANSPORTER-RELATED"/>
    <property type="match status" value="1"/>
</dbReference>
<dbReference type="Pfam" id="PF12704">
    <property type="entry name" value="MacB_PCD"/>
    <property type="match status" value="2"/>
</dbReference>
<evidence type="ECO:0000259" key="7">
    <source>
        <dbReference type="Pfam" id="PF02687"/>
    </source>
</evidence>
<keyword evidence="3 6" id="KW-0812">Transmembrane</keyword>
<feature type="transmembrane region" description="Helical" evidence="6">
    <location>
        <begin position="831"/>
        <end position="851"/>
    </location>
</feature>
<feature type="domain" description="ABC3 transporter permease C-terminal" evidence="7">
    <location>
        <begin position="748"/>
        <end position="861"/>
    </location>
</feature>
<evidence type="ECO:0000256" key="2">
    <source>
        <dbReference type="ARBA" id="ARBA00022475"/>
    </source>
</evidence>
<keyword evidence="10" id="KW-1185">Reference proteome</keyword>
<dbReference type="Proteomes" id="UP000679725">
    <property type="component" value="Unassembled WGS sequence"/>
</dbReference>
<comment type="subcellular location">
    <subcellularLocation>
        <location evidence="1">Cell membrane</location>
        <topology evidence="1">Multi-pass membrane protein</topology>
    </subcellularLocation>
</comment>
<dbReference type="PANTHER" id="PTHR30572:SF18">
    <property type="entry name" value="ABC-TYPE MACROLIDE FAMILY EXPORT SYSTEM PERMEASE COMPONENT 2"/>
    <property type="match status" value="1"/>
</dbReference>
<sequence>MSAPKPPGWAQTLLRWLHPANTLEEVEGDLDELYEYWYRRGGRSQAVMRYILNVISVLPPFVKRRASQTKYDQTFFLNPDMLSNYFKIAWRNMLRQKAYSALNIAGLSIGMACSILILLWVRNELSYDRFHANADQLFRMTCNAGDFKAAVSPAGMAAGLQSQMPQIEASVRLSKPVTSLFEAGEKKFQEKRVVFADSNFLRVFSFPLLKGDVRTALSNPGALLITEEIAKKYYGDQDPIGKVIRRDNHENFTIAGVLANTPSNSHLQFDFVMPMSYLARFDNDLKTSTWGNFNFYTYFQLNKNVNTSAAGLQAMAAQIYKLYKAHGNEMKVDFQLQPLTAIHLHSDLQIDLPGHGNMQYVNIFFVVAIFILVVACINFMNLATARSERRAKEVGLRKVVGAGRYQLIVQFLGESLIFSFLSLLIALVIVYMLLPVFQMLTEKELAIQLLDGRLLLSLVGIAILTGLVSGSYPALFLSGFAPVKVLKGKMRVAGANLLFRNGLVITQFVVAIILLIGTAVVYKQLNFIKNRNLGFDKSNLLYLSMSGELWDKKQALKTALGENPLTENFSIISQLPTAITSGTVDLEWEGQVARNEIVVPSLDVDENFVKVFKTKLLAGRGFSRDFSGDTANYVINERAMQIMGMNAGNAVGKSISFSESKGTIIGVVKDFNFKSLQHAVEPLILRLNRWGGVVIVRTRGGANEATIGKLGEISRQLNPAYPFTYGFLDKDLDNLYRSEQQMGNIFNLFAGLAIFISCLGLYGLSAFMAEQRKKEIGVRKVLGATVSGVVALLSQGFLKLILIAILLATPIAWYAMDRWLADFAYQTTIDWWVFVLAGLIAATIALVTVSFQSIRAALMNPVKSLQGD</sequence>
<evidence type="ECO:0000256" key="1">
    <source>
        <dbReference type="ARBA" id="ARBA00004651"/>
    </source>
</evidence>
<feature type="transmembrane region" description="Helical" evidence="6">
    <location>
        <begin position="454"/>
        <end position="477"/>
    </location>
</feature>
<comment type="caution">
    <text evidence="9">The sequence shown here is derived from an EMBL/GenBank/DDBJ whole genome shotgun (WGS) entry which is preliminary data.</text>
</comment>
<evidence type="ECO:0008006" key="11">
    <source>
        <dbReference type="Google" id="ProtNLM"/>
    </source>
</evidence>
<dbReference type="Pfam" id="PF02687">
    <property type="entry name" value="FtsX"/>
    <property type="match status" value="2"/>
</dbReference>
<name>A0ABM8UK79_9BACT</name>
<reference evidence="9 10" key="1">
    <citation type="submission" date="2021-04" db="EMBL/GenBank/DDBJ databases">
        <authorList>
            <person name="Rodrigo-Torres L."/>
            <person name="Arahal R. D."/>
            <person name="Lucena T."/>
        </authorList>
    </citation>
    <scope>NUCLEOTIDE SEQUENCE [LARGE SCALE GENOMIC DNA]</scope>
    <source>
        <strain evidence="9 10">CECT 9623</strain>
    </source>
</reference>
<dbReference type="InterPro" id="IPR003838">
    <property type="entry name" value="ABC3_permease_C"/>
</dbReference>